<keyword evidence="3 9" id="KW-0813">Transport</keyword>
<evidence type="ECO:0000256" key="8">
    <source>
        <dbReference type="PROSITE-ProRule" id="PRU00282"/>
    </source>
</evidence>
<dbReference type="InterPro" id="IPR023395">
    <property type="entry name" value="MCP_dom_sf"/>
</dbReference>
<evidence type="ECO:0000313" key="11">
    <source>
        <dbReference type="EMBL" id="AQK40339.1"/>
    </source>
</evidence>
<evidence type="ECO:0000256" key="2">
    <source>
        <dbReference type="ARBA" id="ARBA00006375"/>
    </source>
</evidence>
<name>A0A1D6IWP4_MAIZE</name>
<dbReference type="AlphaFoldDB" id="A0A1D6IWP4"/>
<keyword evidence="7 8" id="KW-0472">Membrane</keyword>
<dbReference type="SUPFAM" id="SSF103506">
    <property type="entry name" value="Mitochondrial carrier"/>
    <property type="match status" value="1"/>
</dbReference>
<keyword evidence="6" id="KW-1133">Transmembrane helix</keyword>
<protein>
    <submittedName>
        <fullName evidence="11">Mitochondrial substrate carrier family protein</fullName>
    </submittedName>
</protein>
<feature type="repeat" description="Solcar" evidence="8">
    <location>
        <begin position="2"/>
        <end position="91"/>
    </location>
</feature>
<evidence type="ECO:0000256" key="10">
    <source>
        <dbReference type="SAM" id="SignalP"/>
    </source>
</evidence>
<feature type="signal peptide" evidence="10">
    <location>
        <begin position="1"/>
        <end position="18"/>
    </location>
</feature>
<evidence type="ECO:0000256" key="4">
    <source>
        <dbReference type="ARBA" id="ARBA00022692"/>
    </source>
</evidence>
<accession>A0A1D6IWP4</accession>
<sequence length="97" mass="10362">MANLYLLGSSSFIAGTAGTLVTAPVDMIKTRLMLQQESIGARVYRNGFHCASQVVVTEGVKSLYKGGFATFARVGPQTTITFVVCEKLRELAGMTAI</sequence>
<evidence type="ECO:0000256" key="3">
    <source>
        <dbReference type="ARBA" id="ARBA00022448"/>
    </source>
</evidence>
<keyword evidence="5" id="KW-0677">Repeat</keyword>
<dbReference type="InterPro" id="IPR018108">
    <property type="entry name" value="MCP_transmembrane"/>
</dbReference>
<feature type="chain" id="PRO_5010805503" evidence="10">
    <location>
        <begin position="19"/>
        <end position="97"/>
    </location>
</feature>
<dbReference type="EMBL" id="CM000786">
    <property type="protein sequence ID" value="AQK40339.1"/>
    <property type="molecule type" value="Genomic_DNA"/>
</dbReference>
<comment type="similarity">
    <text evidence="2 9">Belongs to the mitochondrial carrier (TC 2.A.29) family.</text>
</comment>
<evidence type="ECO:0000256" key="9">
    <source>
        <dbReference type="RuleBase" id="RU000488"/>
    </source>
</evidence>
<evidence type="ECO:0000256" key="5">
    <source>
        <dbReference type="ARBA" id="ARBA00022737"/>
    </source>
</evidence>
<dbReference type="PROSITE" id="PS50920">
    <property type="entry name" value="SOLCAR"/>
    <property type="match status" value="1"/>
</dbReference>
<dbReference type="PANTHER" id="PTHR45618">
    <property type="entry name" value="MITOCHONDRIAL DICARBOXYLATE CARRIER-RELATED"/>
    <property type="match status" value="1"/>
</dbReference>
<dbReference type="GO" id="GO:0016020">
    <property type="term" value="C:membrane"/>
    <property type="evidence" value="ECO:0007669"/>
    <property type="project" value="UniProtKB-SubCell"/>
</dbReference>
<keyword evidence="10" id="KW-0732">Signal</keyword>
<gene>
    <name evidence="11" type="ORF">ZEAMMB73_Zm00001d023895</name>
</gene>
<dbReference type="InterPro" id="IPR050391">
    <property type="entry name" value="Mito_Metabolite_Transporter"/>
</dbReference>
<evidence type="ECO:0000256" key="6">
    <source>
        <dbReference type="ARBA" id="ARBA00022989"/>
    </source>
</evidence>
<dbReference type="Pfam" id="PF00153">
    <property type="entry name" value="Mito_carr"/>
    <property type="match status" value="1"/>
</dbReference>
<evidence type="ECO:0000256" key="7">
    <source>
        <dbReference type="ARBA" id="ARBA00023136"/>
    </source>
</evidence>
<dbReference type="ExpressionAtlas" id="A0A1D6IWP4">
    <property type="expression patterns" value="baseline and differential"/>
</dbReference>
<organism evidence="11">
    <name type="scientific">Zea mays</name>
    <name type="common">Maize</name>
    <dbReference type="NCBI Taxonomy" id="4577"/>
    <lineage>
        <taxon>Eukaryota</taxon>
        <taxon>Viridiplantae</taxon>
        <taxon>Streptophyta</taxon>
        <taxon>Embryophyta</taxon>
        <taxon>Tracheophyta</taxon>
        <taxon>Spermatophyta</taxon>
        <taxon>Magnoliopsida</taxon>
        <taxon>Liliopsida</taxon>
        <taxon>Poales</taxon>
        <taxon>Poaceae</taxon>
        <taxon>PACMAD clade</taxon>
        <taxon>Panicoideae</taxon>
        <taxon>Andropogonodae</taxon>
        <taxon>Andropogoneae</taxon>
        <taxon>Tripsacinae</taxon>
        <taxon>Zea</taxon>
    </lineage>
</organism>
<comment type="subcellular location">
    <subcellularLocation>
        <location evidence="1">Membrane</location>
        <topology evidence="1">Multi-pass membrane protein</topology>
    </subcellularLocation>
</comment>
<dbReference type="Gene3D" id="1.50.40.10">
    <property type="entry name" value="Mitochondrial carrier domain"/>
    <property type="match status" value="1"/>
</dbReference>
<proteinExistence type="inferred from homology"/>
<dbReference type="EMBL" id="CM000786">
    <property type="protein sequence ID" value="AQK40344.1"/>
    <property type="molecule type" value="Genomic_DNA"/>
</dbReference>
<keyword evidence="4 8" id="KW-0812">Transmembrane</keyword>
<evidence type="ECO:0000256" key="1">
    <source>
        <dbReference type="ARBA" id="ARBA00004141"/>
    </source>
</evidence>
<reference evidence="11" key="1">
    <citation type="submission" date="2015-12" db="EMBL/GenBank/DDBJ databases">
        <title>Update maize B73 reference genome by single molecule sequencing technologies.</title>
        <authorList>
            <consortium name="Maize Genome Sequencing Project"/>
            <person name="Ware D."/>
        </authorList>
    </citation>
    <scope>NUCLEOTIDE SEQUENCE</scope>
    <source>
        <tissue evidence="11">Seedling</tissue>
    </source>
</reference>